<reference evidence="2 3" key="1">
    <citation type="submission" date="2018-12" db="EMBL/GenBank/DDBJ databases">
        <authorList>
            <consortium name="Pathogen Informatics"/>
        </authorList>
    </citation>
    <scope>NUCLEOTIDE SEQUENCE [LARGE SCALE GENOMIC DNA]</scope>
    <source>
        <strain evidence="2 3">NCTC12227</strain>
    </source>
</reference>
<evidence type="ECO:0000256" key="1">
    <source>
        <dbReference type="SAM" id="Phobius"/>
    </source>
</evidence>
<keyword evidence="3" id="KW-1185">Reference proteome</keyword>
<dbReference type="STRING" id="326522.BWD08_04345"/>
<dbReference type="RefSeq" id="WP_085389944.1">
    <property type="nucleotide sequence ID" value="NZ_JBGNXI010000002.1"/>
</dbReference>
<sequence>MLPKLLMLLADSMAIVCLSRCLLQWAKLDFRHPLAQFCMQTTDWLVKPLRKATPPLGQWDSACILACILLYYLVFTVLSLLALPEGFGIKVIAANLFLTVLNLFKAVAYVLFIGLLLRMILSFNNPYSSLQVSLHKIFEPLSKPFVFLQFRRYNFSGSVLVLILWIWLSVILPQLIAKLNLWLLN</sequence>
<accession>A0A1X3CK25</accession>
<dbReference type="GO" id="GO:0016020">
    <property type="term" value="C:membrane"/>
    <property type="evidence" value="ECO:0007669"/>
    <property type="project" value="InterPro"/>
</dbReference>
<gene>
    <name evidence="2" type="ORF">NCTC12227_01964</name>
</gene>
<keyword evidence="1" id="KW-0812">Transmembrane</keyword>
<dbReference type="Proteomes" id="UP000268229">
    <property type="component" value="Chromosome"/>
</dbReference>
<keyword evidence="1" id="KW-1133">Transmembrane helix</keyword>
<dbReference type="AlphaFoldDB" id="A0A1X3CK25"/>
<evidence type="ECO:0000313" key="3">
    <source>
        <dbReference type="Proteomes" id="UP000268229"/>
    </source>
</evidence>
<dbReference type="KEGG" id="nani:NCTC12227_01964"/>
<dbReference type="OrthoDB" id="9806665at2"/>
<dbReference type="EMBL" id="LR134516">
    <property type="protein sequence ID" value="VEJ22180.1"/>
    <property type="molecule type" value="Genomic_DNA"/>
</dbReference>
<name>A0A1X3CK25_9NEIS</name>
<dbReference type="Pfam" id="PF02325">
    <property type="entry name" value="CCB3_YggT"/>
    <property type="match status" value="1"/>
</dbReference>
<proteinExistence type="predicted"/>
<feature type="transmembrane region" description="Helical" evidence="1">
    <location>
        <begin position="153"/>
        <end position="176"/>
    </location>
</feature>
<protein>
    <submittedName>
        <fullName evidence="2">YGGT family</fullName>
    </submittedName>
</protein>
<keyword evidence="1" id="KW-0472">Membrane</keyword>
<feature type="transmembrane region" description="Helical" evidence="1">
    <location>
        <begin position="103"/>
        <end position="121"/>
    </location>
</feature>
<dbReference type="InterPro" id="IPR003425">
    <property type="entry name" value="CCB3/YggT"/>
</dbReference>
<organism evidence="2 3">
    <name type="scientific">Neisseria animaloris</name>
    <dbReference type="NCBI Taxonomy" id="326522"/>
    <lineage>
        <taxon>Bacteria</taxon>
        <taxon>Pseudomonadati</taxon>
        <taxon>Pseudomonadota</taxon>
        <taxon>Betaproteobacteria</taxon>
        <taxon>Neisseriales</taxon>
        <taxon>Neisseriaceae</taxon>
        <taxon>Neisseria</taxon>
    </lineage>
</organism>
<feature type="transmembrane region" description="Helical" evidence="1">
    <location>
        <begin position="59"/>
        <end position="83"/>
    </location>
</feature>
<evidence type="ECO:0000313" key="2">
    <source>
        <dbReference type="EMBL" id="VEJ22180.1"/>
    </source>
</evidence>